<evidence type="ECO:0000256" key="1">
    <source>
        <dbReference type="ARBA" id="ARBA00022741"/>
    </source>
</evidence>
<organism evidence="6 7">
    <name type="scientific">Telmatospirillum siberiense</name>
    <dbReference type="NCBI Taxonomy" id="382514"/>
    <lineage>
        <taxon>Bacteria</taxon>
        <taxon>Pseudomonadati</taxon>
        <taxon>Pseudomonadota</taxon>
        <taxon>Alphaproteobacteria</taxon>
        <taxon>Rhodospirillales</taxon>
        <taxon>Rhodospirillaceae</taxon>
        <taxon>Telmatospirillum</taxon>
    </lineage>
</organism>
<evidence type="ECO:0000256" key="4">
    <source>
        <dbReference type="ARBA" id="ARBA00038058"/>
    </source>
</evidence>
<dbReference type="GO" id="GO:0003678">
    <property type="term" value="F:DNA helicase activity"/>
    <property type="evidence" value="ECO:0007669"/>
    <property type="project" value="TreeGrafter"/>
</dbReference>
<gene>
    <name evidence="6" type="ORF">CWS72_22295</name>
</gene>
<evidence type="ECO:0000313" key="7">
    <source>
        <dbReference type="Proteomes" id="UP000233293"/>
    </source>
</evidence>
<comment type="similarity">
    <text evidence="4">Belongs to the helicase family. DinG subfamily.</text>
</comment>
<evidence type="ECO:0000256" key="3">
    <source>
        <dbReference type="ARBA" id="ARBA00022840"/>
    </source>
</evidence>
<sequence length="928" mass="100540">MSAAEPPRLLLPAVSALVAHPGGAQWLSADGEMETLKIPEAIRRLRAAPVMLVHRPAVAARLAIKGDPFPAFDLLELFAFVRPATFCVPTVRGLADALDLPVPHTHEDEVESLARAARHLLDELVRATPLLHAAKQADARGLAWVLARAGWPWASAVLAALGGAHDQGRGASALQVWDRLGEWSDHAPEPPPGNVPVEPGEARQRLAEILGQGAEQRPTQADYASAAALAFAPRQMAGAPNLVLAEAGTGTGKTLGYIAPASLWAEKNLGPVWISTYTRNLQRQLDGELGRLYPDPALKARKVVIRKGRENYLCLLNLEEAVQRFRARKDGGGDEAVALALMARWVLASRDGDMVGGDLPGWLVDLLGKPRTIGLADRRGECIYSACPHFRKCFIEKTVRRARRADIVVANHALVMMQAAFGGLDDGVLPTRYVFDEGHHVFEAADSGFSADLSGMEAAELRRWLLGAESDGARTRARGLKRRCEDLLGGQQAALTALDDALQAARQLPSTGWHQRLAEGQPQGAAETFLTLLRQQVYARTSGPDSPYSLECDPRPPVDGLIGAAEALSQALDRLAKPLRVLSKALGDLLDDEAAELETATRGRIEAIMRSIDRRALTPAAAWRDMLGGLSAEPREEFVDWFAVERIDGRDIDIGFSRHWIDPTIPFAKFVAAPAHGVLITSATLRDGTGETEADWDTAEQRTGAHHLPLPAVRAAVASPFDYVACTRVLVITDVRKDDLAQVAAAYRELFKAAGGGGLGLFTAVSRLKEVWRRIREPLDACGIDLLAQHVEGMDTSTIVDIFRAEEDACLLGTDAVRDGVDVPGRSLRLIVFDRVPWPRPDILHKARRAAFGGKAYDDMITRLRLKQAFGRLIRRSGDAGLFVLLDPMMPSRLAGAFPPGVVPERVGLAEAVAITKDFLGRNQAQDE</sequence>
<dbReference type="GO" id="GO:0016818">
    <property type="term" value="F:hydrolase activity, acting on acid anhydrides, in phosphorus-containing anhydrides"/>
    <property type="evidence" value="ECO:0007669"/>
    <property type="project" value="InterPro"/>
</dbReference>
<dbReference type="Proteomes" id="UP000233293">
    <property type="component" value="Unassembled WGS sequence"/>
</dbReference>
<dbReference type="RefSeq" id="WP_101252860.1">
    <property type="nucleotide sequence ID" value="NZ_PIUM01000034.1"/>
</dbReference>
<feature type="domain" description="Helicase ATP-binding" evidence="5">
    <location>
        <begin position="206"/>
        <end position="487"/>
    </location>
</feature>
<evidence type="ECO:0000256" key="2">
    <source>
        <dbReference type="ARBA" id="ARBA00022801"/>
    </source>
</evidence>
<dbReference type="GO" id="GO:0006139">
    <property type="term" value="P:nucleobase-containing compound metabolic process"/>
    <property type="evidence" value="ECO:0007669"/>
    <property type="project" value="InterPro"/>
</dbReference>
<dbReference type="InterPro" id="IPR027417">
    <property type="entry name" value="P-loop_NTPase"/>
</dbReference>
<name>A0A2N3PPH9_9PROT</name>
<keyword evidence="6" id="KW-0347">Helicase</keyword>
<dbReference type="OrthoDB" id="9805194at2"/>
<keyword evidence="1" id="KW-0547">Nucleotide-binding</keyword>
<dbReference type="SMART" id="SM00491">
    <property type="entry name" value="HELICc2"/>
    <property type="match status" value="1"/>
</dbReference>
<accession>A0A2N3PPH9</accession>
<dbReference type="GO" id="GO:0003676">
    <property type="term" value="F:nucleic acid binding"/>
    <property type="evidence" value="ECO:0007669"/>
    <property type="project" value="InterPro"/>
</dbReference>
<dbReference type="SUPFAM" id="SSF52540">
    <property type="entry name" value="P-loop containing nucleoside triphosphate hydrolases"/>
    <property type="match status" value="2"/>
</dbReference>
<dbReference type="InterPro" id="IPR006555">
    <property type="entry name" value="ATP-dep_Helicase_C"/>
</dbReference>
<dbReference type="InterPro" id="IPR045028">
    <property type="entry name" value="DinG/Rad3-like"/>
</dbReference>
<reference evidence="7" key="1">
    <citation type="submission" date="2017-12" db="EMBL/GenBank/DDBJ databases">
        <title>Draft genome sequence of Telmatospirillum siberiense 26-4b1T, an acidotolerant peatland alphaproteobacterium potentially involved in sulfur cycling.</title>
        <authorList>
            <person name="Hausmann B."/>
            <person name="Pjevac P."/>
            <person name="Schreck K."/>
            <person name="Herbold C.W."/>
            <person name="Daims H."/>
            <person name="Wagner M."/>
            <person name="Pester M."/>
            <person name="Loy A."/>
        </authorList>
    </citation>
    <scope>NUCLEOTIDE SEQUENCE [LARGE SCALE GENOMIC DNA]</scope>
    <source>
        <strain evidence="7">26-4b1</strain>
    </source>
</reference>
<dbReference type="EMBL" id="PIUM01000034">
    <property type="protein sequence ID" value="PKU22302.1"/>
    <property type="molecule type" value="Genomic_DNA"/>
</dbReference>
<dbReference type="InterPro" id="IPR014013">
    <property type="entry name" value="Helic_SF1/SF2_ATP-bd_DinG/Rad3"/>
</dbReference>
<keyword evidence="2" id="KW-0378">Hydrolase</keyword>
<dbReference type="PANTHER" id="PTHR11472:SF34">
    <property type="entry name" value="REGULATOR OF TELOMERE ELONGATION HELICASE 1"/>
    <property type="match status" value="1"/>
</dbReference>
<keyword evidence="7" id="KW-1185">Reference proteome</keyword>
<evidence type="ECO:0000313" key="6">
    <source>
        <dbReference type="EMBL" id="PKU22302.1"/>
    </source>
</evidence>
<dbReference type="Gene3D" id="3.40.50.300">
    <property type="entry name" value="P-loop containing nucleotide triphosphate hydrolases"/>
    <property type="match status" value="2"/>
</dbReference>
<keyword evidence="3" id="KW-0067">ATP-binding</keyword>
<proteinExistence type="inferred from homology"/>
<evidence type="ECO:0000259" key="5">
    <source>
        <dbReference type="PROSITE" id="PS51193"/>
    </source>
</evidence>
<comment type="caution">
    <text evidence="6">The sequence shown here is derived from an EMBL/GenBank/DDBJ whole genome shotgun (WGS) entry which is preliminary data.</text>
</comment>
<dbReference type="AlphaFoldDB" id="A0A2N3PPH9"/>
<protein>
    <submittedName>
        <fullName evidence="6">ATP-dependent DNA helicase</fullName>
    </submittedName>
</protein>
<dbReference type="GO" id="GO:0005524">
    <property type="term" value="F:ATP binding"/>
    <property type="evidence" value="ECO:0007669"/>
    <property type="project" value="UniProtKB-KW"/>
</dbReference>
<dbReference type="PANTHER" id="PTHR11472">
    <property type="entry name" value="DNA REPAIR DEAD HELICASE RAD3/XP-D SUBFAMILY MEMBER"/>
    <property type="match status" value="1"/>
</dbReference>
<dbReference type="Pfam" id="PF13307">
    <property type="entry name" value="Helicase_C_2"/>
    <property type="match status" value="1"/>
</dbReference>
<dbReference type="PROSITE" id="PS51193">
    <property type="entry name" value="HELICASE_ATP_BIND_2"/>
    <property type="match status" value="1"/>
</dbReference>